<reference evidence="4" key="1">
    <citation type="submission" date="2020-11" db="EMBL/GenBank/DDBJ databases">
        <authorList>
            <person name="Tran Van P."/>
        </authorList>
    </citation>
    <scope>NUCLEOTIDE SEQUENCE</scope>
</reference>
<comment type="cofactor">
    <cofactor evidence="1">
        <name>thiamine diphosphate</name>
        <dbReference type="ChEBI" id="CHEBI:58937"/>
    </cofactor>
</comment>
<dbReference type="GO" id="GO:0009097">
    <property type="term" value="P:isoleucine biosynthetic process"/>
    <property type="evidence" value="ECO:0007669"/>
    <property type="project" value="TreeGrafter"/>
</dbReference>
<name>A0A7R9IS91_9NEOP</name>
<dbReference type="SUPFAM" id="SSF52518">
    <property type="entry name" value="Thiamin diphosphate-binding fold (THDP-binding)"/>
    <property type="match status" value="1"/>
</dbReference>
<dbReference type="Pfam" id="PF02775">
    <property type="entry name" value="TPP_enzyme_C"/>
    <property type="match status" value="1"/>
</dbReference>
<gene>
    <name evidence="4" type="ORF">TTEB3V08_LOCUS11538</name>
</gene>
<dbReference type="InterPro" id="IPR029061">
    <property type="entry name" value="THDP-binding"/>
</dbReference>
<dbReference type="GO" id="GO:0003984">
    <property type="term" value="F:acetolactate synthase activity"/>
    <property type="evidence" value="ECO:0007669"/>
    <property type="project" value="TreeGrafter"/>
</dbReference>
<dbReference type="PANTHER" id="PTHR18968">
    <property type="entry name" value="THIAMINE PYROPHOSPHATE ENZYMES"/>
    <property type="match status" value="1"/>
</dbReference>
<dbReference type="AlphaFoldDB" id="A0A7R9IS91"/>
<evidence type="ECO:0000256" key="1">
    <source>
        <dbReference type="ARBA" id="ARBA00001964"/>
    </source>
</evidence>
<dbReference type="GO" id="GO:0009099">
    <property type="term" value="P:L-valine biosynthetic process"/>
    <property type="evidence" value="ECO:0007669"/>
    <property type="project" value="TreeGrafter"/>
</dbReference>
<dbReference type="EMBL" id="OE008760">
    <property type="protein sequence ID" value="CAD7463656.1"/>
    <property type="molecule type" value="Genomic_DNA"/>
</dbReference>
<dbReference type="PANTHER" id="PTHR18968:SF166">
    <property type="entry name" value="2-HYDROXYACYL-COA LYASE 2"/>
    <property type="match status" value="1"/>
</dbReference>
<accession>A0A7R9IS91</accession>
<protein>
    <recommendedName>
        <fullName evidence="3">Thiamine pyrophosphate enzyme TPP-binding domain-containing protein</fullName>
    </recommendedName>
</protein>
<dbReference type="GO" id="GO:0005948">
    <property type="term" value="C:acetolactate synthase complex"/>
    <property type="evidence" value="ECO:0007669"/>
    <property type="project" value="TreeGrafter"/>
</dbReference>
<dbReference type="InterPro" id="IPR011766">
    <property type="entry name" value="TPP_enzyme_TPP-bd"/>
</dbReference>
<proteinExistence type="inferred from homology"/>
<comment type="similarity">
    <text evidence="2">Belongs to the TPP enzyme family.</text>
</comment>
<dbReference type="InterPro" id="IPR045229">
    <property type="entry name" value="TPP_enz"/>
</dbReference>
<dbReference type="GO" id="GO:0050660">
    <property type="term" value="F:flavin adenine dinucleotide binding"/>
    <property type="evidence" value="ECO:0007669"/>
    <property type="project" value="TreeGrafter"/>
</dbReference>
<sequence length="178" mass="19771">MDTFVRHKLPVLALVGNDAAWTQIAREQVPIFGTSVACNLAYTNYHDVAIGYGAKGVLISSNTEDIAKALTQAIHIYAQGNSVLINVLIGKSKFREADGDLNPDLLVISSPFYCKCDTLDTLYILDHVTADAFNSPIELLDADLEVPGSILGWYQRIFLEREIIHMITMVRLIKFELD</sequence>
<feature type="domain" description="Thiamine pyrophosphate enzyme TPP-binding" evidence="3">
    <location>
        <begin position="2"/>
        <end position="87"/>
    </location>
</feature>
<evidence type="ECO:0000313" key="4">
    <source>
        <dbReference type="EMBL" id="CAD7463656.1"/>
    </source>
</evidence>
<dbReference type="Gene3D" id="3.40.50.970">
    <property type="match status" value="1"/>
</dbReference>
<organism evidence="4">
    <name type="scientific">Timema tahoe</name>
    <dbReference type="NCBI Taxonomy" id="61484"/>
    <lineage>
        <taxon>Eukaryota</taxon>
        <taxon>Metazoa</taxon>
        <taxon>Ecdysozoa</taxon>
        <taxon>Arthropoda</taxon>
        <taxon>Hexapoda</taxon>
        <taxon>Insecta</taxon>
        <taxon>Pterygota</taxon>
        <taxon>Neoptera</taxon>
        <taxon>Polyneoptera</taxon>
        <taxon>Phasmatodea</taxon>
        <taxon>Timematodea</taxon>
        <taxon>Timematoidea</taxon>
        <taxon>Timematidae</taxon>
        <taxon>Timema</taxon>
    </lineage>
</organism>
<evidence type="ECO:0000256" key="2">
    <source>
        <dbReference type="ARBA" id="ARBA00007812"/>
    </source>
</evidence>
<evidence type="ECO:0000259" key="3">
    <source>
        <dbReference type="Pfam" id="PF02775"/>
    </source>
</evidence>
<dbReference type="GO" id="GO:0030976">
    <property type="term" value="F:thiamine pyrophosphate binding"/>
    <property type="evidence" value="ECO:0007669"/>
    <property type="project" value="InterPro"/>
</dbReference>